<sequence length="96" mass="10752">MDRLLKGEKASHIGKRLNLNEATVRTIKKNEKEIRSAVAAASSTSAKPWKTFSIKHCIDIISLSLKELKTSKLNACWKKISPSSVEKENLRESSEN</sequence>
<evidence type="ECO:0000313" key="1">
    <source>
        <dbReference type="EMBL" id="KAG8237681.1"/>
    </source>
</evidence>
<evidence type="ECO:0000313" key="2">
    <source>
        <dbReference type="Proteomes" id="UP000792457"/>
    </source>
</evidence>
<dbReference type="OrthoDB" id="8062297at2759"/>
<protein>
    <submittedName>
        <fullName evidence="1">Uncharacterized protein</fullName>
    </submittedName>
</protein>
<name>A0A8K0P8B6_LADFU</name>
<proteinExistence type="predicted"/>
<reference evidence="1" key="2">
    <citation type="submission" date="2017-10" db="EMBL/GenBank/DDBJ databases">
        <title>Ladona fulva Genome sequencing and assembly.</title>
        <authorList>
            <person name="Murali S."/>
            <person name="Richards S."/>
            <person name="Bandaranaike D."/>
            <person name="Bellair M."/>
            <person name="Blankenburg K."/>
            <person name="Chao H."/>
            <person name="Dinh H."/>
            <person name="Doddapaneni H."/>
            <person name="Dugan-Rocha S."/>
            <person name="Elkadiri S."/>
            <person name="Gnanaolivu R."/>
            <person name="Hernandez B."/>
            <person name="Skinner E."/>
            <person name="Javaid M."/>
            <person name="Lee S."/>
            <person name="Li M."/>
            <person name="Ming W."/>
            <person name="Munidasa M."/>
            <person name="Muniz J."/>
            <person name="Nguyen L."/>
            <person name="Hughes D."/>
            <person name="Osuji N."/>
            <person name="Pu L.-L."/>
            <person name="Puazo M."/>
            <person name="Qu C."/>
            <person name="Quiroz J."/>
            <person name="Raj R."/>
            <person name="Weissenberger G."/>
            <person name="Xin Y."/>
            <person name="Zou X."/>
            <person name="Han Y."/>
            <person name="Worley K."/>
            <person name="Muzny D."/>
            <person name="Gibbs R."/>
        </authorList>
    </citation>
    <scope>NUCLEOTIDE SEQUENCE</scope>
    <source>
        <strain evidence="1">Sampled in the wild</strain>
    </source>
</reference>
<accession>A0A8K0P8B6</accession>
<dbReference type="Proteomes" id="UP000792457">
    <property type="component" value="Unassembled WGS sequence"/>
</dbReference>
<comment type="caution">
    <text evidence="1">The sequence shown here is derived from an EMBL/GenBank/DDBJ whole genome shotgun (WGS) entry which is preliminary data.</text>
</comment>
<organism evidence="1 2">
    <name type="scientific">Ladona fulva</name>
    <name type="common">Scarce chaser dragonfly</name>
    <name type="synonym">Libellula fulva</name>
    <dbReference type="NCBI Taxonomy" id="123851"/>
    <lineage>
        <taxon>Eukaryota</taxon>
        <taxon>Metazoa</taxon>
        <taxon>Ecdysozoa</taxon>
        <taxon>Arthropoda</taxon>
        <taxon>Hexapoda</taxon>
        <taxon>Insecta</taxon>
        <taxon>Pterygota</taxon>
        <taxon>Palaeoptera</taxon>
        <taxon>Odonata</taxon>
        <taxon>Epiprocta</taxon>
        <taxon>Anisoptera</taxon>
        <taxon>Libelluloidea</taxon>
        <taxon>Libellulidae</taxon>
        <taxon>Ladona</taxon>
    </lineage>
</organism>
<dbReference type="EMBL" id="KZ309204">
    <property type="protein sequence ID" value="KAG8237681.1"/>
    <property type="molecule type" value="Genomic_DNA"/>
</dbReference>
<gene>
    <name evidence="1" type="ORF">J437_LFUL015550</name>
</gene>
<keyword evidence="2" id="KW-1185">Reference proteome</keyword>
<reference evidence="1" key="1">
    <citation type="submission" date="2013-04" db="EMBL/GenBank/DDBJ databases">
        <authorList>
            <person name="Qu J."/>
            <person name="Murali S.C."/>
            <person name="Bandaranaike D."/>
            <person name="Bellair M."/>
            <person name="Blankenburg K."/>
            <person name="Chao H."/>
            <person name="Dinh H."/>
            <person name="Doddapaneni H."/>
            <person name="Downs B."/>
            <person name="Dugan-Rocha S."/>
            <person name="Elkadiri S."/>
            <person name="Gnanaolivu R.D."/>
            <person name="Hernandez B."/>
            <person name="Javaid M."/>
            <person name="Jayaseelan J.C."/>
            <person name="Lee S."/>
            <person name="Li M."/>
            <person name="Ming W."/>
            <person name="Munidasa M."/>
            <person name="Muniz J."/>
            <person name="Nguyen L."/>
            <person name="Ongeri F."/>
            <person name="Osuji N."/>
            <person name="Pu L.-L."/>
            <person name="Puazo M."/>
            <person name="Qu C."/>
            <person name="Quiroz J."/>
            <person name="Raj R."/>
            <person name="Weissenberger G."/>
            <person name="Xin Y."/>
            <person name="Zou X."/>
            <person name="Han Y."/>
            <person name="Richards S."/>
            <person name="Worley K."/>
            <person name="Muzny D."/>
            <person name="Gibbs R."/>
        </authorList>
    </citation>
    <scope>NUCLEOTIDE SEQUENCE</scope>
    <source>
        <strain evidence="1">Sampled in the wild</strain>
    </source>
</reference>
<dbReference type="AlphaFoldDB" id="A0A8K0P8B6"/>